<feature type="domain" description="Acyltransferase 3" evidence="2">
    <location>
        <begin position="2"/>
        <end position="315"/>
    </location>
</feature>
<feature type="transmembrane region" description="Helical" evidence="1">
    <location>
        <begin position="200"/>
        <end position="218"/>
    </location>
</feature>
<proteinExistence type="predicted"/>
<dbReference type="InterPro" id="IPR050879">
    <property type="entry name" value="Acyltransferase_3"/>
</dbReference>
<keyword evidence="1" id="KW-0472">Membrane</keyword>
<sequence>MAAIMVAIAHLHAVENHLGGSPLLGGWALAGFGGVDLFFVISGFVMVWVTRADQGKASALPGFWFSRALRIYPLWWLVLSALVAVWMVKPDWVYQSHASSPELWKSYFLIPDRDLPLHAVGWTLIHELYFYGVFGLLLMLPRRWFAAGLAIWTIICAAAAVILPRPDNPFLAVIRHPLTLEFALGAGIGLLVVRGVRPAANLLIQIGLIWLFISAVAVRSTAADFFAQEWPRVFAFGLPSALLVWGCAGRELAGIESRGWQAKLGDWSYALYLIHVPVFAAVGRLAAPFAQPGPLDNLILLMVGLATAILAAFILHAGFDQPIQKLGRRIRRRFLTPP</sequence>
<feature type="transmembrane region" description="Helical" evidence="1">
    <location>
        <begin position="23"/>
        <end position="49"/>
    </location>
</feature>
<evidence type="ECO:0000256" key="1">
    <source>
        <dbReference type="SAM" id="Phobius"/>
    </source>
</evidence>
<evidence type="ECO:0000313" key="3">
    <source>
        <dbReference type="EMBL" id="GBF57018.1"/>
    </source>
</evidence>
<comment type="caution">
    <text evidence="3">The sequence shown here is derived from an EMBL/GenBank/DDBJ whole genome shotgun (WGS) entry which is preliminary data.</text>
</comment>
<dbReference type="GO" id="GO:0000271">
    <property type="term" value="P:polysaccharide biosynthetic process"/>
    <property type="evidence" value="ECO:0007669"/>
    <property type="project" value="TreeGrafter"/>
</dbReference>
<keyword evidence="4" id="KW-1185">Reference proteome</keyword>
<name>A0A2P2E7H5_9PROT</name>
<feature type="transmembrane region" description="Helical" evidence="1">
    <location>
        <begin position="230"/>
        <end position="248"/>
    </location>
</feature>
<feature type="transmembrane region" description="Helical" evidence="1">
    <location>
        <begin position="119"/>
        <end position="138"/>
    </location>
</feature>
<gene>
    <name evidence="3" type="ORF">PbB2_00676</name>
</gene>
<organism evidence="3 4">
    <name type="scientific">Candidatus Phycosocius bacilliformis</name>
    <dbReference type="NCBI Taxonomy" id="1445552"/>
    <lineage>
        <taxon>Bacteria</taxon>
        <taxon>Pseudomonadati</taxon>
        <taxon>Pseudomonadota</taxon>
        <taxon>Alphaproteobacteria</taxon>
        <taxon>Caulobacterales</taxon>
        <taxon>Caulobacterales incertae sedis</taxon>
        <taxon>Candidatus Phycosocius</taxon>
    </lineage>
</organism>
<feature type="transmembrane region" description="Helical" evidence="1">
    <location>
        <begin position="69"/>
        <end position="88"/>
    </location>
</feature>
<protein>
    <recommendedName>
        <fullName evidence="2">Acyltransferase 3 domain-containing protein</fullName>
    </recommendedName>
</protein>
<dbReference type="Pfam" id="PF01757">
    <property type="entry name" value="Acyl_transf_3"/>
    <property type="match status" value="1"/>
</dbReference>
<feature type="transmembrane region" description="Helical" evidence="1">
    <location>
        <begin position="269"/>
        <end position="287"/>
    </location>
</feature>
<evidence type="ECO:0000313" key="4">
    <source>
        <dbReference type="Proteomes" id="UP000245086"/>
    </source>
</evidence>
<dbReference type="AlphaFoldDB" id="A0A2P2E7H5"/>
<dbReference type="PANTHER" id="PTHR23028:SF131">
    <property type="entry name" value="BLR2367 PROTEIN"/>
    <property type="match status" value="1"/>
</dbReference>
<dbReference type="InterPro" id="IPR002656">
    <property type="entry name" value="Acyl_transf_3_dom"/>
</dbReference>
<feature type="transmembrane region" description="Helical" evidence="1">
    <location>
        <begin position="170"/>
        <end position="193"/>
    </location>
</feature>
<dbReference type="GO" id="GO:0016747">
    <property type="term" value="F:acyltransferase activity, transferring groups other than amino-acyl groups"/>
    <property type="evidence" value="ECO:0007669"/>
    <property type="project" value="InterPro"/>
</dbReference>
<feature type="transmembrane region" description="Helical" evidence="1">
    <location>
        <begin position="145"/>
        <end position="164"/>
    </location>
</feature>
<keyword evidence="1" id="KW-1133">Transmembrane helix</keyword>
<keyword evidence="1" id="KW-0812">Transmembrane</keyword>
<feature type="transmembrane region" description="Helical" evidence="1">
    <location>
        <begin position="299"/>
        <end position="319"/>
    </location>
</feature>
<dbReference type="PANTHER" id="PTHR23028">
    <property type="entry name" value="ACETYLTRANSFERASE"/>
    <property type="match status" value="1"/>
</dbReference>
<accession>A0A2P2E7H5</accession>
<dbReference type="GO" id="GO:0016020">
    <property type="term" value="C:membrane"/>
    <property type="evidence" value="ECO:0007669"/>
    <property type="project" value="TreeGrafter"/>
</dbReference>
<dbReference type="EMBL" id="BFBR01000002">
    <property type="protein sequence ID" value="GBF57018.1"/>
    <property type="molecule type" value="Genomic_DNA"/>
</dbReference>
<reference evidence="3 4" key="1">
    <citation type="journal article" date="2018" name="Genome Announc.">
        <title>Draft Genome Sequence of "Candidatus Phycosocius bacilliformis," an Alphaproteobacterial Ectosymbiont of the Hydrocarbon-Producing Green Alga Botryococcus braunii.</title>
        <authorList>
            <person name="Tanabe Y."/>
            <person name="Yamaguchi H."/>
            <person name="Watanabe M.M."/>
        </authorList>
    </citation>
    <scope>NUCLEOTIDE SEQUENCE [LARGE SCALE GENOMIC DNA]</scope>
    <source>
        <strain evidence="3 4">BOTRYCO-2</strain>
    </source>
</reference>
<dbReference type="Proteomes" id="UP000245086">
    <property type="component" value="Unassembled WGS sequence"/>
</dbReference>
<evidence type="ECO:0000259" key="2">
    <source>
        <dbReference type="Pfam" id="PF01757"/>
    </source>
</evidence>